<protein>
    <submittedName>
        <fullName evidence="2">Putative DNA binding, helix-turn-helix domain containing protein</fullName>
    </submittedName>
</protein>
<dbReference type="EMBL" id="MT143706">
    <property type="protein sequence ID" value="QJB01186.1"/>
    <property type="molecule type" value="Genomic_DNA"/>
</dbReference>
<dbReference type="Gene3D" id="1.10.260.40">
    <property type="entry name" value="lambda repressor-like DNA-binding domains"/>
    <property type="match status" value="1"/>
</dbReference>
<proteinExistence type="predicted"/>
<dbReference type="InterPro" id="IPR010982">
    <property type="entry name" value="Lambda_DNA-bd_dom_sf"/>
</dbReference>
<reference evidence="2" key="1">
    <citation type="submission" date="2020-03" db="EMBL/GenBank/DDBJ databases">
        <title>The deep terrestrial virosphere.</title>
        <authorList>
            <person name="Holmfeldt K."/>
            <person name="Nilsson E."/>
            <person name="Simone D."/>
            <person name="Lopez-Fernandez M."/>
            <person name="Wu X."/>
            <person name="de Brujin I."/>
            <person name="Lundin D."/>
            <person name="Andersson A."/>
            <person name="Bertilsson S."/>
            <person name="Dopson M."/>
        </authorList>
    </citation>
    <scope>NUCLEOTIDE SEQUENCE</scope>
    <source>
        <strain evidence="2">MM171A00126</strain>
        <strain evidence="3">MM171B00120</strain>
    </source>
</reference>
<sequence length="68" mass="7331">MKLDPSKLSSDPAHIRQLIASSGMTQKEAAAALGVGHRTIGDWLGGKIKWSYPAQYALECLVKYGVSK</sequence>
<dbReference type="PROSITE" id="PS50943">
    <property type="entry name" value="HTH_CROC1"/>
    <property type="match status" value="1"/>
</dbReference>
<accession>A0A6M3M783</accession>
<dbReference type="Pfam" id="PF01381">
    <property type="entry name" value="HTH_3"/>
    <property type="match status" value="1"/>
</dbReference>
<feature type="domain" description="HTH cro/C1-type" evidence="1">
    <location>
        <begin position="15"/>
        <end position="51"/>
    </location>
</feature>
<dbReference type="GO" id="GO:0003677">
    <property type="term" value="F:DNA binding"/>
    <property type="evidence" value="ECO:0007669"/>
    <property type="project" value="InterPro"/>
</dbReference>
<name>A0A6M3M783_9ZZZZ</name>
<dbReference type="CDD" id="cd00093">
    <property type="entry name" value="HTH_XRE"/>
    <property type="match status" value="1"/>
</dbReference>
<dbReference type="SUPFAM" id="SSF47413">
    <property type="entry name" value="lambda repressor-like DNA-binding domains"/>
    <property type="match status" value="1"/>
</dbReference>
<dbReference type="EMBL" id="MT143895">
    <property type="protein sequence ID" value="QJB05120.1"/>
    <property type="molecule type" value="Genomic_DNA"/>
</dbReference>
<gene>
    <name evidence="2" type="ORF">MM171A00126_0026</name>
    <name evidence="3" type="ORF">MM171B00120_0016</name>
</gene>
<evidence type="ECO:0000313" key="2">
    <source>
        <dbReference type="EMBL" id="QJB01186.1"/>
    </source>
</evidence>
<evidence type="ECO:0000313" key="3">
    <source>
        <dbReference type="EMBL" id="QJB05120.1"/>
    </source>
</evidence>
<dbReference type="AlphaFoldDB" id="A0A6M3M783"/>
<evidence type="ECO:0000259" key="1">
    <source>
        <dbReference type="PROSITE" id="PS50943"/>
    </source>
</evidence>
<dbReference type="InterPro" id="IPR001387">
    <property type="entry name" value="Cro/C1-type_HTH"/>
</dbReference>
<organism evidence="2">
    <name type="scientific">viral metagenome</name>
    <dbReference type="NCBI Taxonomy" id="1070528"/>
    <lineage>
        <taxon>unclassified sequences</taxon>
        <taxon>metagenomes</taxon>
        <taxon>organismal metagenomes</taxon>
    </lineage>
</organism>